<accession>W1YJF9</accession>
<organism evidence="3">
    <name type="scientific">human gut metagenome</name>
    <dbReference type="NCBI Taxonomy" id="408170"/>
    <lineage>
        <taxon>unclassified sequences</taxon>
        <taxon>metagenomes</taxon>
        <taxon>organismal metagenomes</taxon>
    </lineage>
</organism>
<keyword evidence="2" id="KW-1133">Transmembrane helix</keyword>
<evidence type="ECO:0000313" key="3">
    <source>
        <dbReference type="EMBL" id="ETJ42627.1"/>
    </source>
</evidence>
<evidence type="ECO:0000256" key="1">
    <source>
        <dbReference type="SAM" id="MobiDB-lite"/>
    </source>
</evidence>
<dbReference type="EMBL" id="AZMM01003403">
    <property type="protein sequence ID" value="ETJ42627.1"/>
    <property type="molecule type" value="Genomic_DNA"/>
</dbReference>
<name>W1YJF9_9ZZZZ</name>
<dbReference type="AlphaFoldDB" id="W1YJF9"/>
<dbReference type="GO" id="GO:0016301">
    <property type="term" value="F:kinase activity"/>
    <property type="evidence" value="ECO:0007669"/>
    <property type="project" value="UniProtKB-KW"/>
</dbReference>
<gene>
    <name evidence="3" type="ORF">Q604_UNBC03403G0001</name>
</gene>
<keyword evidence="2" id="KW-0472">Membrane</keyword>
<proteinExistence type="predicted"/>
<feature type="non-terminal residue" evidence="3">
    <location>
        <position position="1"/>
    </location>
</feature>
<keyword evidence="3" id="KW-0418">Kinase</keyword>
<reference evidence="3" key="1">
    <citation type="submission" date="2013-12" db="EMBL/GenBank/DDBJ databases">
        <title>A Varibaculum cambriense genome reconstructed from a premature infant gut community with otherwise low bacterial novelty that shifts toward anaerobic metabolism during the third week of life.</title>
        <authorList>
            <person name="Brown C.T."/>
            <person name="Sharon I."/>
            <person name="Thomas B.C."/>
            <person name="Castelle C.J."/>
            <person name="Morowitz M.J."/>
            <person name="Banfield J.F."/>
        </authorList>
    </citation>
    <scope>NUCLEOTIDE SEQUENCE</scope>
</reference>
<evidence type="ECO:0000256" key="2">
    <source>
        <dbReference type="SAM" id="Phobius"/>
    </source>
</evidence>
<keyword evidence="2" id="KW-0812">Transmembrane</keyword>
<feature type="non-terminal residue" evidence="3">
    <location>
        <position position="78"/>
    </location>
</feature>
<comment type="caution">
    <text evidence="3">The sequence shown here is derived from an EMBL/GenBank/DDBJ whole genome shotgun (WGS) entry which is preliminary data.</text>
</comment>
<keyword evidence="3" id="KW-0808">Transferase</keyword>
<feature type="transmembrane region" description="Helical" evidence="2">
    <location>
        <begin position="42"/>
        <end position="75"/>
    </location>
</feature>
<feature type="region of interest" description="Disordered" evidence="1">
    <location>
        <begin position="1"/>
        <end position="23"/>
    </location>
</feature>
<protein>
    <submittedName>
        <fullName evidence="3">Protein kinase</fullName>
    </submittedName>
</protein>
<sequence>PAVRYAQPPPAGPAWEPGPGGPGQWGGVGVLPDWAREPASHGGVVACFGLLLVALGAWAPSWVCSLLVVLTVALMTPP</sequence>